<dbReference type="InterPro" id="IPR050627">
    <property type="entry name" value="Nitroreductase/BluB"/>
</dbReference>
<evidence type="ECO:0000256" key="1">
    <source>
        <dbReference type="ARBA" id="ARBA00022630"/>
    </source>
</evidence>
<dbReference type="Gene3D" id="3.40.109.10">
    <property type="entry name" value="NADH Oxidase"/>
    <property type="match status" value="1"/>
</dbReference>
<reference evidence="6 7" key="1">
    <citation type="submission" date="2019-06" db="EMBL/GenBank/DDBJ databases">
        <title>Amycolatopsis alkalitolerans sp. nov., isolated from Gastrodia elata Blume.</title>
        <authorList>
            <person name="Narsing Rao M.P."/>
            <person name="Li W.J."/>
        </authorList>
    </citation>
    <scope>NUCLEOTIDE SEQUENCE [LARGE SCALE GENOMIC DNA]</scope>
    <source>
        <strain evidence="6 7">SYSUP0005</strain>
    </source>
</reference>
<name>A0A5C4LTJ5_9PSEU</name>
<proteinExistence type="predicted"/>
<keyword evidence="2" id="KW-0288">FMN</keyword>
<evidence type="ECO:0000256" key="3">
    <source>
        <dbReference type="ARBA" id="ARBA00023002"/>
    </source>
</evidence>
<organism evidence="6 7">
    <name type="scientific">Amycolatopsis alkalitolerans</name>
    <dbReference type="NCBI Taxonomy" id="2547244"/>
    <lineage>
        <taxon>Bacteria</taxon>
        <taxon>Bacillati</taxon>
        <taxon>Actinomycetota</taxon>
        <taxon>Actinomycetes</taxon>
        <taxon>Pseudonocardiales</taxon>
        <taxon>Pseudonocardiaceae</taxon>
        <taxon>Amycolatopsis</taxon>
    </lineage>
</organism>
<evidence type="ECO:0000256" key="2">
    <source>
        <dbReference type="ARBA" id="ARBA00022643"/>
    </source>
</evidence>
<dbReference type="Pfam" id="PF00881">
    <property type="entry name" value="Nitroreductase"/>
    <property type="match status" value="1"/>
</dbReference>
<evidence type="ECO:0000259" key="5">
    <source>
        <dbReference type="Pfam" id="PF00881"/>
    </source>
</evidence>
<keyword evidence="3" id="KW-0560">Oxidoreductase</keyword>
<evidence type="ECO:0000313" key="7">
    <source>
        <dbReference type="Proteomes" id="UP000305546"/>
    </source>
</evidence>
<keyword evidence="7" id="KW-1185">Reference proteome</keyword>
<comment type="caution">
    <text evidence="6">The sequence shown here is derived from an EMBL/GenBank/DDBJ whole genome shotgun (WGS) entry which is preliminary data.</text>
</comment>
<keyword evidence="1" id="KW-0285">Flavoprotein</keyword>
<dbReference type="SUPFAM" id="SSF55469">
    <property type="entry name" value="FMN-dependent nitroreductase-like"/>
    <property type="match status" value="1"/>
</dbReference>
<dbReference type="EMBL" id="VDFW01000042">
    <property type="protein sequence ID" value="TNC20589.1"/>
    <property type="molecule type" value="Genomic_DNA"/>
</dbReference>
<feature type="region of interest" description="Disordered" evidence="4">
    <location>
        <begin position="1"/>
        <end position="34"/>
    </location>
</feature>
<dbReference type="PANTHER" id="PTHR23026:SF90">
    <property type="entry name" value="IODOTYROSINE DEIODINASE 1"/>
    <property type="match status" value="1"/>
</dbReference>
<dbReference type="AlphaFoldDB" id="A0A5C4LTJ5"/>
<dbReference type="Proteomes" id="UP000305546">
    <property type="component" value="Unassembled WGS sequence"/>
</dbReference>
<gene>
    <name evidence="6" type="ORF">FG385_30710</name>
</gene>
<dbReference type="PANTHER" id="PTHR23026">
    <property type="entry name" value="NADPH NITROREDUCTASE"/>
    <property type="match status" value="1"/>
</dbReference>
<evidence type="ECO:0000313" key="6">
    <source>
        <dbReference type="EMBL" id="TNC20589.1"/>
    </source>
</evidence>
<dbReference type="CDD" id="cd02062">
    <property type="entry name" value="Nitro_FMN_reductase"/>
    <property type="match status" value="1"/>
</dbReference>
<accession>A0A5C4LTJ5</accession>
<protein>
    <submittedName>
        <fullName evidence="6">Nitroreductase family protein</fullName>
    </submittedName>
</protein>
<evidence type="ECO:0000256" key="4">
    <source>
        <dbReference type="SAM" id="MobiDB-lite"/>
    </source>
</evidence>
<dbReference type="InterPro" id="IPR029479">
    <property type="entry name" value="Nitroreductase"/>
</dbReference>
<sequence>MATAPAEPSRKRRRMTSQAPAGVPDSSTPFAPELPLPQRMDVLEAMRTQVAMRWFTEEPVTHEQLMTVLWAATRAPSPGNTQGWDFLVVTEPELKRKIRDAIVPLREKLEAVTDTPPGRQKLRAGSLNLMAHLDKLPVLIFVCGKPVFPADNPRLDMMYSALYGATQNLMLAARAVGLATVMTTLHSAFEPVIRPMLGVPDDIHLASMIPVGRPARPHTAVKRKPVEDFVHWNTWA</sequence>
<feature type="domain" description="Nitroreductase" evidence="5">
    <location>
        <begin position="52"/>
        <end position="213"/>
    </location>
</feature>
<dbReference type="GO" id="GO:0016491">
    <property type="term" value="F:oxidoreductase activity"/>
    <property type="evidence" value="ECO:0007669"/>
    <property type="project" value="UniProtKB-KW"/>
</dbReference>
<dbReference type="InterPro" id="IPR000415">
    <property type="entry name" value="Nitroreductase-like"/>
</dbReference>